<comment type="caution">
    <text evidence="2">The sequence shown here is derived from an EMBL/GenBank/DDBJ whole genome shotgun (WGS) entry which is preliminary data.</text>
</comment>
<evidence type="ECO:0000313" key="3">
    <source>
        <dbReference type="Proteomes" id="UP001148614"/>
    </source>
</evidence>
<feature type="compositionally biased region" description="Basic and acidic residues" evidence="1">
    <location>
        <begin position="34"/>
        <end position="46"/>
    </location>
</feature>
<feature type="compositionally biased region" description="Basic and acidic residues" evidence="1">
    <location>
        <begin position="558"/>
        <end position="567"/>
    </location>
</feature>
<accession>A0A9W8TLU4</accession>
<reference evidence="2" key="1">
    <citation type="submission" date="2022-07" db="EMBL/GenBank/DDBJ databases">
        <title>Genome Sequence of Xylaria arbuscula.</title>
        <authorList>
            <person name="Buettner E."/>
        </authorList>
    </citation>
    <scope>NUCLEOTIDE SEQUENCE</scope>
    <source>
        <strain evidence="2">VT107</strain>
    </source>
</reference>
<name>A0A9W8TLU4_9PEZI</name>
<feature type="region of interest" description="Disordered" evidence="1">
    <location>
        <begin position="425"/>
        <end position="483"/>
    </location>
</feature>
<organism evidence="2 3">
    <name type="scientific">Xylaria arbuscula</name>
    <dbReference type="NCBI Taxonomy" id="114810"/>
    <lineage>
        <taxon>Eukaryota</taxon>
        <taxon>Fungi</taxon>
        <taxon>Dikarya</taxon>
        <taxon>Ascomycota</taxon>
        <taxon>Pezizomycotina</taxon>
        <taxon>Sordariomycetes</taxon>
        <taxon>Xylariomycetidae</taxon>
        <taxon>Xylariales</taxon>
        <taxon>Xylariaceae</taxon>
        <taxon>Xylaria</taxon>
    </lineage>
</organism>
<feature type="compositionally biased region" description="Low complexity" evidence="1">
    <location>
        <begin position="120"/>
        <end position="130"/>
    </location>
</feature>
<dbReference type="AlphaFoldDB" id="A0A9W8TLU4"/>
<feature type="region of interest" description="Disordered" evidence="1">
    <location>
        <begin position="540"/>
        <end position="574"/>
    </location>
</feature>
<protein>
    <submittedName>
        <fullName evidence="2">Uncharacterized protein</fullName>
    </submittedName>
</protein>
<dbReference type="VEuPathDB" id="FungiDB:F4678DRAFT_260247"/>
<feature type="compositionally biased region" description="Basic and acidic residues" evidence="1">
    <location>
        <begin position="451"/>
        <end position="462"/>
    </location>
</feature>
<feature type="region of interest" description="Disordered" evidence="1">
    <location>
        <begin position="1"/>
        <end position="63"/>
    </location>
</feature>
<feature type="compositionally biased region" description="Polar residues" evidence="1">
    <location>
        <begin position="467"/>
        <end position="481"/>
    </location>
</feature>
<keyword evidence="3" id="KW-1185">Reference proteome</keyword>
<evidence type="ECO:0000313" key="2">
    <source>
        <dbReference type="EMBL" id="KAJ3567432.1"/>
    </source>
</evidence>
<dbReference type="Proteomes" id="UP001148614">
    <property type="component" value="Unassembled WGS sequence"/>
</dbReference>
<proteinExistence type="predicted"/>
<gene>
    <name evidence="2" type="ORF">NPX13_g6766</name>
</gene>
<feature type="region of interest" description="Disordered" evidence="1">
    <location>
        <begin position="80"/>
        <end position="130"/>
    </location>
</feature>
<evidence type="ECO:0000256" key="1">
    <source>
        <dbReference type="SAM" id="MobiDB-lite"/>
    </source>
</evidence>
<sequence length="574" mass="63481">MRASSLPKLNPSVGESKSLSSDIPPPLHIIKRTKTVEFRPSEKRETSSSSVDYGPDRPLSVMKKRQCQHPIADYLDVGDHDTPKPVKTIQAQQQPKPRAPLRWLSRRTSSTGTTRRRYNSRSCSGYSDGSSSLGYLDEASSTEASESRCSARMDTSFSSIPTPIDYGDDCLLLVPFVSITPEVITLHNGISTVWAAIEISVRLSLPYDNDMPTSQSNAGNFLSNPLRVGSVARFGTIYDLQTDVIPVPHTTVIRVIKDSQKRNLGLGSAMLILAKIRTDNRRRQSNTAVVQQSNELISDLENELGAAVVRYIQVRLRYNHSGFPVSHHAAPTEGTTDWQTRLETTVTGVIKRQALYSPSRSPSFGESEGSLFNLVASYWGPLRASEIFMNRSSRPRASLVVPNPSIAGGDQIMTVPGNSFASQRALKPAPMTPMPRKRVDFQASPTDHEEDPARKIWTEMRRKTSRSGKNTLTGSVNNLSLPATPMISGRTSFDTGSLRVKTDVDRRRELIRDVALRNKRSIGADSLKSLVPSMMNLDISGKEAWGDSSSTTSNKENVPPERRKEGRWSLAGWW</sequence>
<dbReference type="EMBL" id="JANPWZ010001239">
    <property type="protein sequence ID" value="KAJ3567432.1"/>
    <property type="molecule type" value="Genomic_DNA"/>
</dbReference>
<feature type="compositionally biased region" description="Polar residues" evidence="1">
    <location>
        <begin position="547"/>
        <end position="556"/>
    </location>
</feature>